<comment type="caution">
    <text evidence="1">The sequence shown here is derived from an EMBL/GenBank/DDBJ whole genome shotgun (WGS) entry which is preliminary data.</text>
</comment>
<protein>
    <submittedName>
        <fullName evidence="1">Uncharacterized protein</fullName>
    </submittedName>
</protein>
<gene>
    <name evidence="1" type="ORF">D1B33_05280</name>
</gene>
<name>A0A396SAE3_9BACL</name>
<proteinExistence type="predicted"/>
<reference evidence="1 2" key="1">
    <citation type="submission" date="2018-08" db="EMBL/GenBank/DDBJ databases">
        <title>Lysinibacillus sp. YLB-03 draft genome sequence.</title>
        <authorList>
            <person name="Yu L."/>
        </authorList>
    </citation>
    <scope>NUCLEOTIDE SEQUENCE [LARGE SCALE GENOMIC DNA]</scope>
    <source>
        <strain evidence="1 2">YLB-03</strain>
    </source>
</reference>
<dbReference type="AlphaFoldDB" id="A0A396SAE3"/>
<accession>A0A396SAE3</accession>
<keyword evidence="2" id="KW-1185">Reference proteome</keyword>
<evidence type="ECO:0000313" key="2">
    <source>
        <dbReference type="Proteomes" id="UP000265692"/>
    </source>
</evidence>
<dbReference type="Proteomes" id="UP000265692">
    <property type="component" value="Unassembled WGS sequence"/>
</dbReference>
<sequence length="36" mass="4064">MIMEIPMVTDESGHVTQIFVPEGNFINADDDLLKNE</sequence>
<organism evidence="1 2">
    <name type="scientific">Ureibacillus yapensis</name>
    <dbReference type="NCBI Taxonomy" id="2304605"/>
    <lineage>
        <taxon>Bacteria</taxon>
        <taxon>Bacillati</taxon>
        <taxon>Bacillota</taxon>
        <taxon>Bacilli</taxon>
        <taxon>Bacillales</taxon>
        <taxon>Caryophanaceae</taxon>
        <taxon>Ureibacillus</taxon>
    </lineage>
</organism>
<dbReference type="EMBL" id="QWEI01000002">
    <property type="protein sequence ID" value="RHW38301.1"/>
    <property type="molecule type" value="Genomic_DNA"/>
</dbReference>
<evidence type="ECO:0000313" key="1">
    <source>
        <dbReference type="EMBL" id="RHW38301.1"/>
    </source>
</evidence>